<evidence type="ECO:0000256" key="2">
    <source>
        <dbReference type="ARBA" id="ARBA00001947"/>
    </source>
</evidence>
<dbReference type="GO" id="GO:0042781">
    <property type="term" value="F:3'-tRNA processing endoribonuclease activity"/>
    <property type="evidence" value="ECO:0007669"/>
    <property type="project" value="UniProtKB-EC"/>
</dbReference>
<evidence type="ECO:0000256" key="1">
    <source>
        <dbReference type="ARBA" id="ARBA00000402"/>
    </source>
</evidence>
<evidence type="ECO:0000256" key="6">
    <source>
        <dbReference type="ARBA" id="ARBA00022722"/>
    </source>
</evidence>
<keyword evidence="6" id="KW-0540">Nuclease</keyword>
<protein>
    <recommendedName>
        <fullName evidence="4">ribonuclease Z</fullName>
        <ecNumber evidence="4">3.1.26.11</ecNumber>
    </recommendedName>
</protein>
<keyword evidence="7" id="KW-0479">Metal-binding</keyword>
<proteinExistence type="inferred from homology"/>
<organism evidence="13 14">
    <name type="scientific">Hyaloperonospora brassicae</name>
    <name type="common">Brassica downy mildew</name>
    <name type="synonym">Peronospora brassicae</name>
    <dbReference type="NCBI Taxonomy" id="162125"/>
    <lineage>
        <taxon>Eukaryota</taxon>
        <taxon>Sar</taxon>
        <taxon>Stramenopiles</taxon>
        <taxon>Oomycota</taxon>
        <taxon>Peronosporomycetes</taxon>
        <taxon>Peronosporales</taxon>
        <taxon>Peronosporaceae</taxon>
        <taxon>Hyaloperonospora</taxon>
    </lineage>
</organism>
<comment type="cofactor">
    <cofactor evidence="2">
        <name>Zn(2+)</name>
        <dbReference type="ChEBI" id="CHEBI:29105"/>
    </cofactor>
</comment>
<dbReference type="PANTHER" id="PTHR12553:SF49">
    <property type="entry name" value="ZINC PHOSPHODIESTERASE ELAC PROTEIN 2"/>
    <property type="match status" value="1"/>
</dbReference>
<feature type="domain" description="Metallo-beta-lactamase" evidence="11">
    <location>
        <begin position="493"/>
        <end position="707"/>
    </location>
</feature>
<evidence type="ECO:0000313" key="14">
    <source>
        <dbReference type="Proteomes" id="UP001162031"/>
    </source>
</evidence>
<accession>A0AAV0TF34</accession>
<dbReference type="EMBL" id="CANTFL010000251">
    <property type="protein sequence ID" value="CAI5719591.1"/>
    <property type="molecule type" value="Genomic_DNA"/>
</dbReference>
<evidence type="ECO:0000256" key="8">
    <source>
        <dbReference type="ARBA" id="ARBA00022759"/>
    </source>
</evidence>
<dbReference type="Pfam" id="PF13691">
    <property type="entry name" value="Lactamase_B_4"/>
    <property type="match status" value="1"/>
</dbReference>
<dbReference type="SUPFAM" id="SSF56281">
    <property type="entry name" value="Metallo-hydrolase/oxidoreductase"/>
    <property type="match status" value="2"/>
</dbReference>
<evidence type="ECO:0000256" key="3">
    <source>
        <dbReference type="ARBA" id="ARBA00007823"/>
    </source>
</evidence>
<dbReference type="PANTHER" id="PTHR12553">
    <property type="entry name" value="ZINC PHOSPHODIESTERASE ELAC PROTEIN 2"/>
    <property type="match status" value="1"/>
</dbReference>
<keyword evidence="5" id="KW-0819">tRNA processing</keyword>
<gene>
    <name evidence="13" type="ORF">HBR001_LOCUS2223</name>
</gene>
<feature type="domain" description="tRNase Z endonuclease" evidence="12">
    <location>
        <begin position="6"/>
        <end position="65"/>
    </location>
</feature>
<comment type="caution">
    <text evidence="13">The sequence shown here is derived from an EMBL/GenBank/DDBJ whole genome shotgun (WGS) entry which is preliminary data.</text>
</comment>
<keyword evidence="9" id="KW-0378">Hydrolase</keyword>
<dbReference type="GO" id="GO:0005739">
    <property type="term" value="C:mitochondrion"/>
    <property type="evidence" value="ECO:0007669"/>
    <property type="project" value="TreeGrafter"/>
</dbReference>
<evidence type="ECO:0000256" key="4">
    <source>
        <dbReference type="ARBA" id="ARBA00012477"/>
    </source>
</evidence>
<dbReference type="Pfam" id="PF12706">
    <property type="entry name" value="Lactamase_B_2"/>
    <property type="match status" value="1"/>
</dbReference>
<keyword evidence="10" id="KW-0862">Zinc</keyword>
<evidence type="ECO:0000256" key="9">
    <source>
        <dbReference type="ARBA" id="ARBA00022801"/>
    </source>
</evidence>
<name>A0AAV0TF34_HYABA</name>
<dbReference type="CDD" id="cd07718">
    <property type="entry name" value="RNaseZ_ELAC1_ELAC2-C-term-like_MBL-fold"/>
    <property type="match status" value="1"/>
</dbReference>
<evidence type="ECO:0000256" key="5">
    <source>
        <dbReference type="ARBA" id="ARBA00022694"/>
    </source>
</evidence>
<dbReference type="Proteomes" id="UP001162031">
    <property type="component" value="Unassembled WGS sequence"/>
</dbReference>
<dbReference type="Gene3D" id="3.60.15.10">
    <property type="entry name" value="Ribonuclease Z/Hydroxyacylglutathione hydrolase-like"/>
    <property type="match status" value="2"/>
</dbReference>
<evidence type="ECO:0000256" key="10">
    <source>
        <dbReference type="ARBA" id="ARBA00022833"/>
    </source>
</evidence>
<dbReference type="InterPro" id="IPR047151">
    <property type="entry name" value="RNZ2-like"/>
</dbReference>
<keyword evidence="14" id="KW-1185">Reference proteome</keyword>
<sequence length="791" mass="86037">MVVQVQVLSVQSSETAPSLLLATDTRRFLFNVGDGTQRLCMEHHVRLAKLQHVFLTELRTHTVGGLPGMVLTVSDSGKSGLHVHGPPGLQTYLNATRHFLHRPQFKLTASEERPVPISSTGDPTTARPLSCYQDNDVVVYAVAVANAHSGAKRKLRETLSQAESDASDRHVGVSYVVETKPQRGKFLVERALAFGVPKGKMFGHLHQGLDVTLPDGRVVLSRDCVEPSVPAAACVILSCPSIAHVDALVSSLLFHRYRAPTASQQAAVQVDVVFHIAGPSVLYHSKYAAWVQSFGPQARHVLLGHTACAQKTVHRASAKLQAQLHAVLPRAFPSNEAHEQRDAAACFSRAVPDISSWNTLSPPLPGRPVHDLEPAAAIAAAAASVVLGESMLTFVLVPRARRGFDASHCWPRLDFDQIRESVRSIVAFVASASVQPEPRKSLDTADLIDGRITFLGTGCAIPSKYRNVTGMYLELPTGEHTDKGKPMWAGLMLDCGEGSVGQMYRCVGGDETRLQELIDRLRCVWISHNHADHHLGLLHLLSHRTNGTSAEPLVVIGPSALRFWLDEYAAVDPTTRGTFSFVESFSFDETDPRSLEVDTHAEAARVRTWLRNTLAIAQLECVPVTHALQSYAAVLTFTDGSKLAFSGDCRPSNALAEKATGAFLIVHEATFEDDLSKEAKEKAHCTIAEAVHVGRQAKARHLVLTHFSQRYPKTTGLLHACDEAGDAEAPMQVLTAVDLLSLRFRELQQPHLVQVCTQLLTLEDAVAPANVESAAKFTTPQAQAQGERHTP</sequence>
<dbReference type="AlphaFoldDB" id="A0AAV0TF34"/>
<dbReference type="EC" id="3.1.26.11" evidence="4"/>
<evidence type="ECO:0000259" key="11">
    <source>
        <dbReference type="Pfam" id="PF12706"/>
    </source>
</evidence>
<reference evidence="13" key="1">
    <citation type="submission" date="2022-12" db="EMBL/GenBank/DDBJ databases">
        <authorList>
            <person name="Webb A."/>
        </authorList>
    </citation>
    <scope>NUCLEOTIDE SEQUENCE</scope>
    <source>
        <strain evidence="13">Hp1</strain>
    </source>
</reference>
<comment type="catalytic activity">
    <reaction evidence="1">
        <text>Endonucleolytic cleavage of RNA, removing extra 3' nucleotides from tRNA precursor, generating 3' termini of tRNAs. A 3'-hydroxy group is left at the tRNA terminus and a 5'-phosphoryl group is left at the trailer molecule.</text>
        <dbReference type="EC" id="3.1.26.11"/>
    </reaction>
</comment>
<dbReference type="GO" id="GO:1990180">
    <property type="term" value="P:mitochondrial tRNA 3'-end processing"/>
    <property type="evidence" value="ECO:0007669"/>
    <property type="project" value="TreeGrafter"/>
</dbReference>
<keyword evidence="8" id="KW-0255">Endonuclease</keyword>
<comment type="similarity">
    <text evidence="3">Belongs to the RNase Z family.</text>
</comment>
<dbReference type="GO" id="GO:0046872">
    <property type="term" value="F:metal ion binding"/>
    <property type="evidence" value="ECO:0007669"/>
    <property type="project" value="UniProtKB-KW"/>
</dbReference>
<dbReference type="InterPro" id="IPR036866">
    <property type="entry name" value="RibonucZ/Hydroxyglut_hydro"/>
</dbReference>
<dbReference type="InterPro" id="IPR027794">
    <property type="entry name" value="tRNase_Z_dom"/>
</dbReference>
<evidence type="ECO:0000259" key="12">
    <source>
        <dbReference type="Pfam" id="PF13691"/>
    </source>
</evidence>
<evidence type="ECO:0000256" key="7">
    <source>
        <dbReference type="ARBA" id="ARBA00022723"/>
    </source>
</evidence>
<dbReference type="InterPro" id="IPR001279">
    <property type="entry name" value="Metallo-B-lactamas"/>
</dbReference>
<evidence type="ECO:0000313" key="13">
    <source>
        <dbReference type="EMBL" id="CAI5719591.1"/>
    </source>
</evidence>